<feature type="binding site" evidence="4">
    <location>
        <begin position="113"/>
        <end position="115"/>
    </location>
    <ligand>
        <name>FAD</name>
        <dbReference type="ChEBI" id="CHEBI:57692"/>
    </ligand>
</feature>
<evidence type="ECO:0000256" key="3">
    <source>
        <dbReference type="ARBA" id="ARBA00022827"/>
    </source>
</evidence>
<keyword evidence="3 4" id="KW-0274">FAD</keyword>
<feature type="binding site" evidence="4">
    <location>
        <begin position="149"/>
        <end position="156"/>
    </location>
    <ligand>
        <name>NAD(+)</name>
        <dbReference type="ChEBI" id="CHEBI:57540"/>
    </ligand>
</feature>
<comment type="caution">
    <text evidence="7">The sequence shown here is derived from an EMBL/GenBank/DDBJ whole genome shotgun (WGS) entry which is preliminary data.</text>
</comment>
<feature type="binding site" evidence="4">
    <location>
        <position position="276"/>
    </location>
    <ligand>
        <name>FAD</name>
        <dbReference type="ChEBI" id="CHEBI:57692"/>
    </ligand>
</feature>
<dbReference type="SUPFAM" id="SSF51905">
    <property type="entry name" value="FAD/NAD(P)-binding domain"/>
    <property type="match status" value="1"/>
</dbReference>
<evidence type="ECO:0000256" key="1">
    <source>
        <dbReference type="ARBA" id="ARBA00007532"/>
    </source>
</evidence>
<sequence>MSFGYDLIIIGSTPAAIFAALTATSLKARVALIVQKGNIERNESILTSALAQTGSLAWAKEVISIVTEQNNLGNLAALGVDVINTAGEFCRLPQPGFVVKNKRLSSRAYIIATGSRQATPNLKINYLTFEDIWKKDDLTYLSDKLIIVGGSPQAIEIAQTLHKIGKDITLVVEENQILPQEEPEASLLIQAKLEAEGIKILQNSPITQATIIDGKKWVQAGDRAIETDEIIMATSRRKPLIEGLNLEGVGVEVGETGIKVNEKLQTTNPQIYALGDITGGYSLPNIAQYEAQIALKNALFLPLLKTDYRYLPIAILTEPQIARVGMTEAQAKRRYGEDVFVGQKYFKTISKAIMLEKTTGYCKIIVRGNGELLGACIVGTNAGELIGAIALAMSNKLKLKAIAELPFPSPSFGEIITQTALELQKNLLQNNKTLKDCLETLFIWRRNWKI</sequence>
<gene>
    <name evidence="7" type="ORF">DSM107014_07210</name>
</gene>
<keyword evidence="4" id="KW-0547">Nucleotide-binding</keyword>
<dbReference type="EMBL" id="JADQBC010000039">
    <property type="protein sequence ID" value="MBR8827684.1"/>
    <property type="molecule type" value="Genomic_DNA"/>
</dbReference>
<keyword evidence="2" id="KW-0285">Flavoprotein</keyword>
<dbReference type="AlphaFoldDB" id="A0A941JM09"/>
<feature type="domain" description="Pyridine nucleotide-disulphide oxidoreductase dimerisation" evidence="5">
    <location>
        <begin position="312"/>
        <end position="418"/>
    </location>
</feature>
<keyword evidence="4" id="KW-0520">NAD</keyword>
<dbReference type="PANTHER" id="PTHR43014:SF2">
    <property type="entry name" value="MERCURIC REDUCTASE"/>
    <property type="match status" value="1"/>
</dbReference>
<evidence type="ECO:0000259" key="5">
    <source>
        <dbReference type="Pfam" id="PF02852"/>
    </source>
</evidence>
<dbReference type="InterPro" id="IPR036188">
    <property type="entry name" value="FAD/NAD-bd_sf"/>
</dbReference>
<dbReference type="Proteomes" id="UP000767446">
    <property type="component" value="Unassembled WGS sequence"/>
</dbReference>
<reference evidence="7" key="1">
    <citation type="submission" date="2021-02" db="EMBL/GenBank/DDBJ databases">
        <title>Metagenome analyses of Stigonema ocellatum DSM 106950, Chlorogloea purpurea SAG 13.99 and Gomphosphaeria aponina DSM 107014.</title>
        <authorList>
            <person name="Marter P."/>
            <person name="Huang S."/>
        </authorList>
    </citation>
    <scope>NUCLEOTIDE SEQUENCE</scope>
    <source>
        <strain evidence="7">JP213</strain>
    </source>
</reference>
<dbReference type="PANTHER" id="PTHR43014">
    <property type="entry name" value="MERCURIC REDUCTASE"/>
    <property type="match status" value="1"/>
</dbReference>
<dbReference type="GO" id="GO:0050660">
    <property type="term" value="F:flavin adenine dinucleotide binding"/>
    <property type="evidence" value="ECO:0007669"/>
    <property type="project" value="TreeGrafter"/>
</dbReference>
<comment type="cofactor">
    <cofactor evidence="4">
        <name>FAD</name>
        <dbReference type="ChEBI" id="CHEBI:57692"/>
    </cofactor>
    <text evidence="4">Binds 1 FAD per subunit.</text>
</comment>
<evidence type="ECO:0000313" key="8">
    <source>
        <dbReference type="Proteomes" id="UP000767446"/>
    </source>
</evidence>
<organism evidence="7 8">
    <name type="scientific">Gomphosphaeria aponina SAG 52.96 = DSM 107014</name>
    <dbReference type="NCBI Taxonomy" id="1521640"/>
    <lineage>
        <taxon>Bacteria</taxon>
        <taxon>Bacillati</taxon>
        <taxon>Cyanobacteriota</taxon>
        <taxon>Cyanophyceae</taxon>
        <taxon>Oscillatoriophycideae</taxon>
        <taxon>Chroococcales</taxon>
        <taxon>Gomphosphaeriaceae</taxon>
        <taxon>Gomphosphaeria</taxon>
    </lineage>
</organism>
<protein>
    <submittedName>
        <fullName evidence="7">NAD(P)/FAD-dependent oxidoreductase</fullName>
    </submittedName>
</protein>
<dbReference type="PRINTS" id="PR00368">
    <property type="entry name" value="FADPNR"/>
</dbReference>
<dbReference type="InterPro" id="IPR023753">
    <property type="entry name" value="FAD/NAD-binding_dom"/>
</dbReference>
<dbReference type="SUPFAM" id="SSF55424">
    <property type="entry name" value="FAD/NAD-linked reductases, dimerisation (C-terminal) domain"/>
    <property type="match status" value="1"/>
</dbReference>
<evidence type="ECO:0000256" key="2">
    <source>
        <dbReference type="ARBA" id="ARBA00022630"/>
    </source>
</evidence>
<dbReference type="InterPro" id="IPR016156">
    <property type="entry name" value="FAD/NAD-linked_Rdtase_dimer_sf"/>
</dbReference>
<dbReference type="InterPro" id="IPR004099">
    <property type="entry name" value="Pyr_nucl-diS_OxRdtase_dimer"/>
</dbReference>
<dbReference type="InterPro" id="IPR001100">
    <property type="entry name" value="Pyr_nuc-diS_OxRdtase"/>
</dbReference>
<dbReference type="PRINTS" id="PR00411">
    <property type="entry name" value="PNDRDTASEI"/>
</dbReference>
<dbReference type="Pfam" id="PF02852">
    <property type="entry name" value="Pyr_redox_dim"/>
    <property type="match status" value="1"/>
</dbReference>
<dbReference type="Pfam" id="PF07992">
    <property type="entry name" value="Pyr_redox_2"/>
    <property type="match status" value="1"/>
</dbReference>
<comment type="similarity">
    <text evidence="1">Belongs to the class-I pyridine nucleotide-disulfide oxidoreductase family.</text>
</comment>
<dbReference type="PIRSF" id="PIRSF000350">
    <property type="entry name" value="Mercury_reductase_MerA"/>
    <property type="match status" value="1"/>
</dbReference>
<accession>A0A941JM09</accession>
<proteinExistence type="inferred from homology"/>
<dbReference type="GO" id="GO:0003955">
    <property type="term" value="F:NAD(P)H dehydrogenase (quinone) activity"/>
    <property type="evidence" value="ECO:0007669"/>
    <property type="project" value="TreeGrafter"/>
</dbReference>
<feature type="binding site" evidence="4">
    <location>
        <position position="87"/>
    </location>
    <ligand>
        <name>FAD</name>
        <dbReference type="ChEBI" id="CHEBI:57692"/>
    </ligand>
</feature>
<feature type="domain" description="FAD/NAD(P)-binding" evidence="6">
    <location>
        <begin position="5"/>
        <end position="290"/>
    </location>
</feature>
<name>A0A941JM09_9CHRO</name>
<evidence type="ECO:0000313" key="7">
    <source>
        <dbReference type="EMBL" id="MBR8827684.1"/>
    </source>
</evidence>
<dbReference type="Gene3D" id="3.50.50.60">
    <property type="entry name" value="FAD/NAD(P)-binding domain"/>
    <property type="match status" value="1"/>
</dbReference>
<evidence type="ECO:0000256" key="4">
    <source>
        <dbReference type="PIRSR" id="PIRSR000350-3"/>
    </source>
</evidence>
<evidence type="ECO:0000259" key="6">
    <source>
        <dbReference type="Pfam" id="PF07992"/>
    </source>
</evidence>